<dbReference type="EMBL" id="JABEZY010267524">
    <property type="protein sequence ID" value="MBA0755088.1"/>
    <property type="molecule type" value="Genomic_DNA"/>
</dbReference>
<evidence type="ECO:0008006" key="3">
    <source>
        <dbReference type="Google" id="ProtNLM"/>
    </source>
</evidence>
<gene>
    <name evidence="1" type="ORF">Gogos_000128</name>
</gene>
<dbReference type="OrthoDB" id="993739at2759"/>
<proteinExistence type="predicted"/>
<protein>
    <recommendedName>
        <fullName evidence="3">Reverse transcriptase zinc-binding domain-containing protein</fullName>
    </recommendedName>
</protein>
<dbReference type="AlphaFoldDB" id="A0A7J9D3B3"/>
<evidence type="ECO:0000313" key="2">
    <source>
        <dbReference type="Proteomes" id="UP000593579"/>
    </source>
</evidence>
<feature type="non-terminal residue" evidence="1">
    <location>
        <position position="381"/>
    </location>
</feature>
<name>A0A7J9D3B3_GOSGO</name>
<accession>A0A7J9D3B3</accession>
<reference evidence="1 2" key="1">
    <citation type="journal article" date="2019" name="Genome Biol. Evol.">
        <title>Insights into the evolution of the New World diploid cottons (Gossypium, subgenus Houzingenia) based on genome sequencing.</title>
        <authorList>
            <person name="Grover C.E."/>
            <person name="Arick M.A. 2nd"/>
            <person name="Thrash A."/>
            <person name="Conover J.L."/>
            <person name="Sanders W.S."/>
            <person name="Peterson D.G."/>
            <person name="Frelichowski J.E."/>
            <person name="Scheffler J.A."/>
            <person name="Scheffler B.E."/>
            <person name="Wendel J.F."/>
        </authorList>
    </citation>
    <scope>NUCLEOTIDE SEQUENCE [LARGE SCALE GENOMIC DNA]</scope>
    <source>
        <strain evidence="1">5</strain>
        <tissue evidence="1">Leaf</tissue>
    </source>
</reference>
<sequence>EDSTLVVESEEALGEKPLLSHSVASRKSIWAAKGLLQKGMCWRVGRGDKISIWEDSWIQGIDTVDRHNRSNNGKLQFVSNLIDNTYRKWWSDLINSTFQAEIAQKILQIPLAETDHEDTQVWKGELSGEYSDFIPNLANLRYRKVISNDKCPRCCSWAEDNLHIFRECPTTTEVWQFLHLSWVINNTNQSLWEWLTWVFKRGNDAQCRLFCYALWLIWFSRNQFIHEGKNTTGVVLTQNIQKHMVEYEGMKAIKIPANMNRNYRIQEDIPRVTIYFDAAFDSRNFKSAIGLVGWDLRGELLVLNSIIHNNISSPFAAEADIQNKKPCFQEIIFQHIHRSGNSHAHRLAKDALDRGETFYLMGEELKHHIFASERRWPRNPD</sequence>
<comment type="caution">
    <text evidence="1">The sequence shown here is derived from an EMBL/GenBank/DDBJ whole genome shotgun (WGS) entry which is preliminary data.</text>
</comment>
<keyword evidence="2" id="KW-1185">Reference proteome</keyword>
<evidence type="ECO:0000313" key="1">
    <source>
        <dbReference type="EMBL" id="MBA0755088.1"/>
    </source>
</evidence>
<dbReference type="Proteomes" id="UP000593579">
    <property type="component" value="Unassembled WGS sequence"/>
</dbReference>
<organism evidence="1 2">
    <name type="scientific">Gossypium gossypioides</name>
    <name type="common">Mexican cotton</name>
    <name type="synonym">Selera gossypioides</name>
    <dbReference type="NCBI Taxonomy" id="34282"/>
    <lineage>
        <taxon>Eukaryota</taxon>
        <taxon>Viridiplantae</taxon>
        <taxon>Streptophyta</taxon>
        <taxon>Embryophyta</taxon>
        <taxon>Tracheophyta</taxon>
        <taxon>Spermatophyta</taxon>
        <taxon>Magnoliopsida</taxon>
        <taxon>eudicotyledons</taxon>
        <taxon>Gunneridae</taxon>
        <taxon>Pentapetalae</taxon>
        <taxon>rosids</taxon>
        <taxon>malvids</taxon>
        <taxon>Malvales</taxon>
        <taxon>Malvaceae</taxon>
        <taxon>Malvoideae</taxon>
        <taxon>Gossypium</taxon>
    </lineage>
</organism>